<feature type="transmembrane region" description="Helical" evidence="5">
    <location>
        <begin position="21"/>
        <end position="42"/>
    </location>
</feature>
<keyword evidence="4 5" id="KW-0472">Membrane</keyword>
<feature type="transmembrane region" description="Helical" evidence="5">
    <location>
        <begin position="81"/>
        <end position="98"/>
    </location>
</feature>
<comment type="subcellular location">
    <subcellularLocation>
        <location evidence="1">Membrane</location>
        <topology evidence="1">Multi-pass membrane protein</topology>
    </subcellularLocation>
</comment>
<evidence type="ECO:0000256" key="4">
    <source>
        <dbReference type="ARBA" id="ARBA00023136"/>
    </source>
</evidence>
<feature type="domain" description="TM7S3/TM198-like" evidence="6">
    <location>
        <begin position="29"/>
        <end position="188"/>
    </location>
</feature>
<sequence>MAINEAVQEIFLPLQGEVCDASATVFLCVLCVIGFAVSFFGYRIYKVAFPFFAFLVGFGLEALVGSQWMNEMPDESTTVKKVIVLVCCVLWGTVAAVIARKCQNSIEKVLGVLFGISLGLAAAGILLYAFHRPLEKAIGDGYKGWEQFGGITVGVPLACLTGYFCRTWVKHLIMLVTAFFGAWTAWLCATSLLRCAE</sequence>
<accession>A0A812P430</accession>
<reference evidence="7" key="1">
    <citation type="submission" date="2021-02" db="EMBL/GenBank/DDBJ databases">
        <authorList>
            <person name="Dougan E. K."/>
            <person name="Rhodes N."/>
            <person name="Thang M."/>
            <person name="Chan C."/>
        </authorList>
    </citation>
    <scope>NUCLEOTIDE SEQUENCE</scope>
</reference>
<dbReference type="Proteomes" id="UP000649617">
    <property type="component" value="Unassembled WGS sequence"/>
</dbReference>
<feature type="non-terminal residue" evidence="7">
    <location>
        <position position="1"/>
    </location>
</feature>
<organism evidence="7 8">
    <name type="scientific">Symbiodinium pilosum</name>
    <name type="common">Dinoflagellate</name>
    <dbReference type="NCBI Taxonomy" id="2952"/>
    <lineage>
        <taxon>Eukaryota</taxon>
        <taxon>Sar</taxon>
        <taxon>Alveolata</taxon>
        <taxon>Dinophyceae</taxon>
        <taxon>Suessiales</taxon>
        <taxon>Symbiodiniaceae</taxon>
        <taxon>Symbiodinium</taxon>
    </lineage>
</organism>
<feature type="transmembrane region" description="Helical" evidence="5">
    <location>
        <begin position="49"/>
        <end position="69"/>
    </location>
</feature>
<keyword evidence="8" id="KW-1185">Reference proteome</keyword>
<evidence type="ECO:0000313" key="7">
    <source>
        <dbReference type="EMBL" id="CAE7317024.1"/>
    </source>
</evidence>
<dbReference type="AlphaFoldDB" id="A0A812P430"/>
<evidence type="ECO:0000256" key="5">
    <source>
        <dbReference type="SAM" id="Phobius"/>
    </source>
</evidence>
<dbReference type="EMBL" id="CAJNIZ010011248">
    <property type="protein sequence ID" value="CAE7317024.1"/>
    <property type="molecule type" value="Genomic_DNA"/>
</dbReference>
<keyword evidence="3 5" id="KW-1133">Transmembrane helix</keyword>
<feature type="transmembrane region" description="Helical" evidence="5">
    <location>
        <begin position="110"/>
        <end position="128"/>
    </location>
</feature>
<feature type="transmembrane region" description="Helical" evidence="5">
    <location>
        <begin position="148"/>
        <end position="165"/>
    </location>
</feature>
<keyword evidence="2 5" id="KW-0812">Transmembrane</keyword>
<evidence type="ECO:0000256" key="2">
    <source>
        <dbReference type="ARBA" id="ARBA00022692"/>
    </source>
</evidence>
<dbReference type="Pfam" id="PF13886">
    <property type="entry name" value="TM7S3_TM198"/>
    <property type="match status" value="1"/>
</dbReference>
<proteinExistence type="predicted"/>
<protein>
    <recommendedName>
        <fullName evidence="6">TM7S3/TM198-like domain-containing protein</fullName>
    </recommendedName>
</protein>
<gene>
    <name evidence="7" type="ORF">SPIL2461_LOCUS7288</name>
</gene>
<evidence type="ECO:0000256" key="3">
    <source>
        <dbReference type="ARBA" id="ARBA00022989"/>
    </source>
</evidence>
<dbReference type="InterPro" id="IPR025256">
    <property type="entry name" value="TM7S3/TM198-like_dom"/>
</dbReference>
<evidence type="ECO:0000313" key="8">
    <source>
        <dbReference type="Proteomes" id="UP000649617"/>
    </source>
</evidence>
<dbReference type="OrthoDB" id="437490at2759"/>
<name>A0A812P430_SYMPI</name>
<evidence type="ECO:0000259" key="6">
    <source>
        <dbReference type="Pfam" id="PF13886"/>
    </source>
</evidence>
<comment type="caution">
    <text evidence="7">The sequence shown here is derived from an EMBL/GenBank/DDBJ whole genome shotgun (WGS) entry which is preliminary data.</text>
</comment>
<feature type="transmembrane region" description="Helical" evidence="5">
    <location>
        <begin position="172"/>
        <end position="193"/>
    </location>
</feature>
<evidence type="ECO:0000256" key="1">
    <source>
        <dbReference type="ARBA" id="ARBA00004141"/>
    </source>
</evidence>
<dbReference type="GO" id="GO:0016020">
    <property type="term" value="C:membrane"/>
    <property type="evidence" value="ECO:0007669"/>
    <property type="project" value="UniProtKB-SubCell"/>
</dbReference>